<evidence type="ECO:0000256" key="17">
    <source>
        <dbReference type="ARBA" id="ARBA00023211"/>
    </source>
</evidence>
<sequence>MATATSKKRKVTASKAPQALKPIVDKQKNENNVDNKRMRSVRSSGKEKLTSYIKPMLATLHDKPFDDDKWIFEIKWDGYRAIAEASKQGAVKLYSRNGLSFLKLYPKIADAISSIKEDVVFDGEIVVFNEDNKPDFQKLQQYDMHRSLPILYYVFDCLSYQGKSIKHLPLIERKKIAQSIIPKGSIIRYSDHVEGEGNSFFEHVLKMNLEGMIAKRADGTYLEGKRSKDWLKIKNHNTQEAIIAGYTAPRGSRTLIGALVLAIKAGGKLKYVGHTGTGFTTDILKELYKKLQPLKRLKSPFDYKIPVNGQVTWVEPELVCAIKFSEITEDGILRHPVYQGLRIDKSADETTSIDAPIHVENSIKDNTAKKNQKQKSETIKINGHELTITNKQKVYWPSEKITKGDVINYYNSIHKYILPYLKDRPESLRRNPNGIKDEGFFQKDAGDSIPNWIKTSAIEAESAHKMVDYIICNDLATLLYLNNLGCIELNPWNSRLNKLDHPDYMVLDLDPSEENTFDQVIETAQVVHDILEKAGAQSYCKTSGASGLHIYIPLHAAYTYEEIRAFAEIIARLTEEKLPKTTTVERALNKRNGKLYLDYLQNKKGQTLAAVYSVRPKPGAIVSTPLLWKEVKPGLHPSQFHIFNIQERLQTHGDLFASVLKDKINVKKCLKNLGI</sequence>
<accession>A0ABS5VNX8</accession>
<dbReference type="InterPro" id="IPR014143">
    <property type="entry name" value="NHEJ_ligase_prk"/>
</dbReference>
<dbReference type="InterPro" id="IPR012309">
    <property type="entry name" value="DNA_ligase_ATP-dep_C"/>
</dbReference>
<dbReference type="SUPFAM" id="SSF56091">
    <property type="entry name" value="DNA ligase/mRNA capping enzyme, catalytic domain"/>
    <property type="match status" value="1"/>
</dbReference>
<keyword evidence="15" id="KW-0233">DNA recombination</keyword>
<comment type="caution">
    <text evidence="23">The sequence shown here is derived from an EMBL/GenBank/DDBJ whole genome shotgun (WGS) entry which is preliminary data.</text>
</comment>
<keyword evidence="24" id="KW-1185">Reference proteome</keyword>
<evidence type="ECO:0000256" key="1">
    <source>
        <dbReference type="ARBA" id="ARBA00001936"/>
    </source>
</evidence>
<dbReference type="NCBIfam" id="TIGR02779">
    <property type="entry name" value="NHEJ_ligase_lig"/>
    <property type="match status" value="1"/>
</dbReference>
<feature type="region of interest" description="Disordered" evidence="21">
    <location>
        <begin position="1"/>
        <end position="41"/>
    </location>
</feature>
<dbReference type="Gene3D" id="2.40.50.140">
    <property type="entry name" value="Nucleic acid-binding proteins"/>
    <property type="match status" value="1"/>
</dbReference>
<evidence type="ECO:0000256" key="4">
    <source>
        <dbReference type="ARBA" id="ARBA00022679"/>
    </source>
</evidence>
<feature type="compositionally biased region" description="Basic residues" evidence="21">
    <location>
        <begin position="1"/>
        <end position="12"/>
    </location>
</feature>
<keyword evidence="3 23" id="KW-0436">Ligase</keyword>
<dbReference type="PROSITE" id="PS50160">
    <property type="entry name" value="DNA_LIGASE_A3"/>
    <property type="match status" value="1"/>
</dbReference>
<keyword evidence="4" id="KW-0808">Transferase</keyword>
<evidence type="ECO:0000256" key="19">
    <source>
        <dbReference type="ARBA" id="ARBA00029943"/>
    </source>
</evidence>
<keyword evidence="14" id="KW-0238">DNA-binding</keyword>
<evidence type="ECO:0000256" key="14">
    <source>
        <dbReference type="ARBA" id="ARBA00023125"/>
    </source>
</evidence>
<evidence type="ECO:0000256" key="7">
    <source>
        <dbReference type="ARBA" id="ARBA00022723"/>
    </source>
</evidence>
<dbReference type="Pfam" id="PF21686">
    <property type="entry name" value="LigD_Prim-Pol"/>
    <property type="match status" value="1"/>
</dbReference>
<dbReference type="EC" id="6.5.1.1" evidence="2"/>
<evidence type="ECO:0000313" key="24">
    <source>
        <dbReference type="Proteomes" id="UP000772618"/>
    </source>
</evidence>
<dbReference type="InterPro" id="IPR014146">
    <property type="entry name" value="LigD_ligase_dom"/>
</dbReference>
<keyword evidence="16" id="KW-0234">DNA repair</keyword>
<keyword evidence="9" id="KW-0227">DNA damage</keyword>
<dbReference type="EMBL" id="JAHESD010000006">
    <property type="protein sequence ID" value="MBT1702554.1"/>
    <property type="molecule type" value="Genomic_DNA"/>
</dbReference>
<keyword evidence="5" id="KW-0548">Nucleotidyltransferase</keyword>
<keyword evidence="6" id="KW-0540">Nuclease</keyword>
<dbReference type="Pfam" id="PF01068">
    <property type="entry name" value="DNA_ligase_A_M"/>
    <property type="match status" value="1"/>
</dbReference>
<evidence type="ECO:0000256" key="20">
    <source>
        <dbReference type="ARBA" id="ARBA00034003"/>
    </source>
</evidence>
<dbReference type="Pfam" id="PF04679">
    <property type="entry name" value="DNA_ligase_A_C"/>
    <property type="match status" value="1"/>
</dbReference>
<dbReference type="CDD" id="cd07971">
    <property type="entry name" value="OBF_DNA_ligase_LigD"/>
    <property type="match status" value="1"/>
</dbReference>
<dbReference type="PANTHER" id="PTHR42705:SF2">
    <property type="entry name" value="BIFUNCTIONAL NON-HOMOLOGOUS END JOINING PROTEIN LIGD"/>
    <property type="match status" value="1"/>
</dbReference>
<evidence type="ECO:0000256" key="8">
    <source>
        <dbReference type="ARBA" id="ARBA00022741"/>
    </source>
</evidence>
<dbReference type="InterPro" id="IPR012310">
    <property type="entry name" value="DNA_ligase_ATP-dep_cent"/>
</dbReference>
<evidence type="ECO:0000256" key="15">
    <source>
        <dbReference type="ARBA" id="ARBA00023172"/>
    </source>
</evidence>
<dbReference type="InterPro" id="IPR014145">
    <property type="entry name" value="LigD_pol_dom"/>
</dbReference>
<feature type="domain" description="ATP-dependent DNA ligase family profile" evidence="22">
    <location>
        <begin position="143"/>
        <end position="276"/>
    </location>
</feature>
<keyword evidence="7" id="KW-0479">Metal-binding</keyword>
<dbReference type="CDD" id="cd07906">
    <property type="entry name" value="Adenylation_DNA_ligase_LigD_LigC"/>
    <property type="match status" value="1"/>
</dbReference>
<dbReference type="InterPro" id="IPR052171">
    <property type="entry name" value="NHEJ_LigD"/>
</dbReference>
<dbReference type="InterPro" id="IPR012340">
    <property type="entry name" value="NA-bd_OB-fold"/>
</dbReference>
<evidence type="ECO:0000256" key="3">
    <source>
        <dbReference type="ARBA" id="ARBA00022598"/>
    </source>
</evidence>
<keyword evidence="17" id="KW-0464">Manganese</keyword>
<keyword evidence="12" id="KW-0067">ATP-binding</keyword>
<dbReference type="Gene3D" id="3.30.470.30">
    <property type="entry name" value="DNA ligase/mRNA capping enzyme"/>
    <property type="match status" value="1"/>
</dbReference>
<evidence type="ECO:0000256" key="12">
    <source>
        <dbReference type="ARBA" id="ARBA00022840"/>
    </source>
</evidence>
<evidence type="ECO:0000256" key="10">
    <source>
        <dbReference type="ARBA" id="ARBA00022801"/>
    </source>
</evidence>
<evidence type="ECO:0000256" key="21">
    <source>
        <dbReference type="SAM" id="MobiDB-lite"/>
    </source>
</evidence>
<keyword evidence="10" id="KW-0378">Hydrolase</keyword>
<dbReference type="GO" id="GO:0003910">
    <property type="term" value="F:DNA ligase (ATP) activity"/>
    <property type="evidence" value="ECO:0007669"/>
    <property type="project" value="UniProtKB-EC"/>
</dbReference>
<dbReference type="PANTHER" id="PTHR42705">
    <property type="entry name" value="BIFUNCTIONAL NON-HOMOLOGOUS END JOINING PROTEIN LIGD"/>
    <property type="match status" value="1"/>
</dbReference>
<evidence type="ECO:0000259" key="22">
    <source>
        <dbReference type="PROSITE" id="PS50160"/>
    </source>
</evidence>
<comment type="cofactor">
    <cofactor evidence="1">
        <name>Mn(2+)</name>
        <dbReference type="ChEBI" id="CHEBI:29035"/>
    </cofactor>
</comment>
<name>A0ABS5VNX8_9BACT</name>
<evidence type="ECO:0000256" key="6">
    <source>
        <dbReference type="ARBA" id="ARBA00022722"/>
    </source>
</evidence>
<dbReference type="NCBIfam" id="TIGR02778">
    <property type="entry name" value="ligD_pol"/>
    <property type="match status" value="1"/>
</dbReference>
<evidence type="ECO:0000256" key="13">
    <source>
        <dbReference type="ARBA" id="ARBA00022932"/>
    </source>
</evidence>
<keyword evidence="11" id="KW-0269">Exonuclease</keyword>
<dbReference type="SUPFAM" id="SSF50249">
    <property type="entry name" value="Nucleic acid-binding proteins"/>
    <property type="match status" value="1"/>
</dbReference>
<dbReference type="CDD" id="cd04865">
    <property type="entry name" value="LigD_Pol_like_2"/>
    <property type="match status" value="1"/>
</dbReference>
<keyword evidence="8" id="KW-0547">Nucleotide-binding</keyword>
<evidence type="ECO:0000256" key="5">
    <source>
        <dbReference type="ARBA" id="ARBA00022695"/>
    </source>
</evidence>
<evidence type="ECO:0000256" key="11">
    <source>
        <dbReference type="ARBA" id="ARBA00022839"/>
    </source>
</evidence>
<feature type="compositionally biased region" description="Basic and acidic residues" evidence="21">
    <location>
        <begin position="23"/>
        <end position="37"/>
    </location>
</feature>
<dbReference type="NCBIfam" id="TIGR02776">
    <property type="entry name" value="NHEJ_ligase_prk"/>
    <property type="match status" value="1"/>
</dbReference>
<dbReference type="Gene3D" id="3.90.920.10">
    <property type="entry name" value="DNA primase, PRIM domain"/>
    <property type="match status" value="1"/>
</dbReference>
<organism evidence="23 24">
    <name type="scientific">Chryseosolibacter indicus</name>
    <dbReference type="NCBI Taxonomy" id="2782351"/>
    <lineage>
        <taxon>Bacteria</taxon>
        <taxon>Pseudomonadati</taxon>
        <taxon>Bacteroidota</taxon>
        <taxon>Cytophagia</taxon>
        <taxon>Cytophagales</taxon>
        <taxon>Chryseotaleaceae</taxon>
        <taxon>Chryseosolibacter</taxon>
    </lineage>
</organism>
<evidence type="ECO:0000256" key="9">
    <source>
        <dbReference type="ARBA" id="ARBA00022763"/>
    </source>
</evidence>
<gene>
    <name evidence="23" type="primary">ligD</name>
    <name evidence="23" type="ORF">KK060_04635</name>
</gene>
<evidence type="ECO:0000313" key="23">
    <source>
        <dbReference type="EMBL" id="MBT1702554.1"/>
    </source>
</evidence>
<reference evidence="23 24" key="1">
    <citation type="submission" date="2021-05" db="EMBL/GenBank/DDBJ databases">
        <title>A Polyphasic approach of four new species of the genus Ohtaekwangia: Ohtaekwangia histidinii sp. nov., Ohtaekwangia cretensis sp. nov., Ohtaekwangia indiensis sp. nov., Ohtaekwangia reichenbachii sp. nov. from diverse environment.</title>
        <authorList>
            <person name="Octaviana S."/>
        </authorList>
    </citation>
    <scope>NUCLEOTIDE SEQUENCE [LARGE SCALE GENOMIC DNA]</scope>
    <source>
        <strain evidence="23 24">PWU20</strain>
    </source>
</reference>
<evidence type="ECO:0000256" key="2">
    <source>
        <dbReference type="ARBA" id="ARBA00012727"/>
    </source>
</evidence>
<evidence type="ECO:0000256" key="18">
    <source>
        <dbReference type="ARBA" id="ARBA00023268"/>
    </source>
</evidence>
<comment type="catalytic activity">
    <reaction evidence="20">
        <text>ATP + (deoxyribonucleotide)n-3'-hydroxyl + 5'-phospho-(deoxyribonucleotide)m = (deoxyribonucleotide)n+m + AMP + diphosphate.</text>
        <dbReference type="EC" id="6.5.1.1"/>
    </reaction>
</comment>
<proteinExistence type="predicted"/>
<dbReference type="Proteomes" id="UP000772618">
    <property type="component" value="Unassembled WGS sequence"/>
</dbReference>
<keyword evidence="18" id="KW-0511">Multifunctional enzyme</keyword>
<protein>
    <recommendedName>
        <fullName evidence="2">DNA ligase (ATP)</fullName>
        <ecNumber evidence="2">6.5.1.1</ecNumber>
    </recommendedName>
    <alternativeName>
        <fullName evidence="19">NHEJ DNA polymerase</fullName>
    </alternativeName>
</protein>
<keyword evidence="13" id="KW-0239">DNA-directed DNA polymerase</keyword>
<dbReference type="Gene3D" id="3.30.1490.70">
    <property type="match status" value="1"/>
</dbReference>
<dbReference type="RefSeq" id="WP_254152522.1">
    <property type="nucleotide sequence ID" value="NZ_JAHESD010000006.1"/>
</dbReference>
<evidence type="ECO:0000256" key="16">
    <source>
        <dbReference type="ARBA" id="ARBA00023204"/>
    </source>
</evidence>